<dbReference type="EnsemblProtists" id="HpaT802812">
    <property type="protein sequence ID" value="HpaP802812"/>
    <property type="gene ID" value="HpaG802812"/>
</dbReference>
<evidence type="ECO:0000313" key="3">
    <source>
        <dbReference type="Proteomes" id="UP000011713"/>
    </source>
</evidence>
<feature type="compositionally biased region" description="Polar residues" evidence="1">
    <location>
        <begin position="110"/>
        <end position="121"/>
    </location>
</feature>
<protein>
    <recommendedName>
        <fullName evidence="4">RxLR effector candidate protein</fullName>
    </recommendedName>
</protein>
<accession>M4B953</accession>
<dbReference type="EMBL" id="JH598009">
    <property type="status" value="NOT_ANNOTATED_CDS"/>
    <property type="molecule type" value="Genomic_DNA"/>
</dbReference>
<dbReference type="Proteomes" id="UP000011713">
    <property type="component" value="Unassembled WGS sequence"/>
</dbReference>
<feature type="region of interest" description="Disordered" evidence="1">
    <location>
        <begin position="23"/>
        <end position="121"/>
    </location>
</feature>
<evidence type="ECO:0000256" key="1">
    <source>
        <dbReference type="SAM" id="MobiDB-lite"/>
    </source>
</evidence>
<feature type="compositionally biased region" description="Basic and acidic residues" evidence="1">
    <location>
        <begin position="87"/>
        <end position="97"/>
    </location>
</feature>
<reference evidence="3" key="1">
    <citation type="journal article" date="2010" name="Science">
        <title>Signatures of adaptation to obligate biotrophy in the Hyaloperonospora arabidopsidis genome.</title>
        <authorList>
            <person name="Baxter L."/>
            <person name="Tripathy S."/>
            <person name="Ishaque N."/>
            <person name="Boot N."/>
            <person name="Cabral A."/>
            <person name="Kemen E."/>
            <person name="Thines M."/>
            <person name="Ah-Fong A."/>
            <person name="Anderson R."/>
            <person name="Badejoko W."/>
            <person name="Bittner-Eddy P."/>
            <person name="Boore J.L."/>
            <person name="Chibucos M.C."/>
            <person name="Coates M."/>
            <person name="Dehal P."/>
            <person name="Delehaunty K."/>
            <person name="Dong S."/>
            <person name="Downton P."/>
            <person name="Dumas B."/>
            <person name="Fabro G."/>
            <person name="Fronick C."/>
            <person name="Fuerstenberg S.I."/>
            <person name="Fulton L."/>
            <person name="Gaulin E."/>
            <person name="Govers F."/>
            <person name="Hughes L."/>
            <person name="Humphray S."/>
            <person name="Jiang R.H."/>
            <person name="Judelson H."/>
            <person name="Kamoun S."/>
            <person name="Kyung K."/>
            <person name="Meijer H."/>
            <person name="Minx P."/>
            <person name="Morris P."/>
            <person name="Nelson J."/>
            <person name="Phuntumart V."/>
            <person name="Qutob D."/>
            <person name="Rehmany A."/>
            <person name="Rougon-Cardoso A."/>
            <person name="Ryden P."/>
            <person name="Torto-Alalibo T."/>
            <person name="Studholme D."/>
            <person name="Wang Y."/>
            <person name="Win J."/>
            <person name="Wood J."/>
            <person name="Clifton S.W."/>
            <person name="Rogers J."/>
            <person name="Van den Ackerveken G."/>
            <person name="Jones J.D."/>
            <person name="McDowell J.M."/>
            <person name="Beynon J."/>
            <person name="Tyler B.M."/>
        </authorList>
    </citation>
    <scope>NUCLEOTIDE SEQUENCE [LARGE SCALE GENOMIC DNA]</scope>
    <source>
        <strain evidence="3">Emoy2</strain>
    </source>
</reference>
<name>M4B953_HYAAE</name>
<proteinExistence type="predicted"/>
<evidence type="ECO:0000313" key="2">
    <source>
        <dbReference type="EnsemblProtists" id="HpaP802812"/>
    </source>
</evidence>
<evidence type="ECO:0008006" key="4">
    <source>
        <dbReference type="Google" id="ProtNLM"/>
    </source>
</evidence>
<reference evidence="2" key="2">
    <citation type="submission" date="2015-06" db="UniProtKB">
        <authorList>
            <consortium name="EnsemblProtists"/>
        </authorList>
    </citation>
    <scope>IDENTIFICATION</scope>
    <source>
        <strain evidence="2">Emoy2</strain>
    </source>
</reference>
<keyword evidence="3" id="KW-1185">Reference proteome</keyword>
<dbReference type="HOGENOM" id="CLU_1032267_0_0_1"/>
<dbReference type="AlphaFoldDB" id="M4B953"/>
<dbReference type="InParanoid" id="M4B953"/>
<sequence length="236" mass="26031">MRCAAKAARKAARSAAANEAKAVNAAGDNFPAGSSGAGSRRNAPRGLEDYDLELIYSGESDGDTESTKAATKTEPIKSVSQSAMSLAERHDIFKSSDESDAPSPRRSRSLESNQGGVKIQSNYDDSDAVMRHNQDDRARRGVSTSIDTTQEARDRVVLRVAPEKRAWLPPQRVLDRLFDTASDRYRIRLFNSSRLHGIDSSATDFRNEHELCINVFFKHLWYSGSHKRDGASLIQA</sequence>
<dbReference type="VEuPathDB" id="FungiDB:HpaG802812"/>
<organism evidence="2 3">
    <name type="scientific">Hyaloperonospora arabidopsidis (strain Emoy2)</name>
    <name type="common">Downy mildew agent</name>
    <name type="synonym">Peronospora arabidopsidis</name>
    <dbReference type="NCBI Taxonomy" id="559515"/>
    <lineage>
        <taxon>Eukaryota</taxon>
        <taxon>Sar</taxon>
        <taxon>Stramenopiles</taxon>
        <taxon>Oomycota</taxon>
        <taxon>Peronosporomycetes</taxon>
        <taxon>Peronosporales</taxon>
        <taxon>Peronosporaceae</taxon>
        <taxon>Hyaloperonospora</taxon>
    </lineage>
</organism>